<feature type="domain" description="SusE outer membrane protein" evidence="1">
    <location>
        <begin position="26"/>
        <end position="131"/>
    </location>
</feature>
<proteinExistence type="predicted"/>
<dbReference type="OrthoDB" id="975117at2"/>
<evidence type="ECO:0000313" key="2">
    <source>
        <dbReference type="EMBL" id="SEO54088.1"/>
    </source>
</evidence>
<evidence type="ECO:0000259" key="1">
    <source>
        <dbReference type="Pfam" id="PF14292"/>
    </source>
</evidence>
<accession>A0A1H8QJ90</accession>
<protein>
    <submittedName>
        <fullName evidence="2">SusE outer membrane protein</fullName>
    </submittedName>
</protein>
<evidence type="ECO:0000313" key="3">
    <source>
        <dbReference type="Proteomes" id="UP000198657"/>
    </source>
</evidence>
<dbReference type="Proteomes" id="UP000198657">
    <property type="component" value="Unassembled WGS sequence"/>
</dbReference>
<keyword evidence="3" id="KW-1185">Reference proteome</keyword>
<dbReference type="CDD" id="cd12956">
    <property type="entry name" value="CBM_SusE-F_like"/>
    <property type="match status" value="1"/>
</dbReference>
<dbReference type="STRING" id="604089.SAMN04487942_3011"/>
<dbReference type="InterPro" id="IPR025970">
    <property type="entry name" value="SusE"/>
</dbReference>
<dbReference type="Pfam" id="PF14292">
    <property type="entry name" value="SusE"/>
    <property type="match status" value="1"/>
</dbReference>
<sequence>MKNINKILIAFIGVLAVSCSGDDVENRPVITEATAPVLLTPQGDFNIVLQNTNAGNLATTFVWDDAQYEGSSTVVNYTIEMAKAGTDFATPSVAGTTTDKFKSFTVGELNSAALNAGFAPFVEAQIDVRIKSTVGGVGSIPQVSNSFTIKVTPYPAWPNWGMIGSATAATTGGDGWASDVNLDYSLTTKKYSITIDLAVGEIKFRLDDAWATNFGDDGNNLTLESGGSNIPIQIAGNYTIVADFTAKTYTIVKN</sequence>
<dbReference type="PROSITE" id="PS51257">
    <property type="entry name" value="PROKAR_LIPOPROTEIN"/>
    <property type="match status" value="1"/>
</dbReference>
<reference evidence="3" key="1">
    <citation type="submission" date="2016-10" db="EMBL/GenBank/DDBJ databases">
        <authorList>
            <person name="Varghese N."/>
            <person name="Submissions S."/>
        </authorList>
    </citation>
    <scope>NUCLEOTIDE SEQUENCE [LARGE SCALE GENOMIC DNA]</scope>
    <source>
        <strain evidence="3">CGMCC 1.8704</strain>
    </source>
</reference>
<organism evidence="2 3">
    <name type="scientific">Flavobacterium sinopsychrotolerans</name>
    <dbReference type="NCBI Taxonomy" id="604089"/>
    <lineage>
        <taxon>Bacteria</taxon>
        <taxon>Pseudomonadati</taxon>
        <taxon>Bacteroidota</taxon>
        <taxon>Flavobacteriia</taxon>
        <taxon>Flavobacteriales</taxon>
        <taxon>Flavobacteriaceae</taxon>
        <taxon>Flavobacterium</taxon>
    </lineage>
</organism>
<dbReference type="AlphaFoldDB" id="A0A1H8QJ90"/>
<dbReference type="Gene3D" id="2.60.40.3620">
    <property type="match status" value="1"/>
</dbReference>
<name>A0A1H8QJ90_9FLAO</name>
<dbReference type="EMBL" id="FODN01000008">
    <property type="protein sequence ID" value="SEO54088.1"/>
    <property type="molecule type" value="Genomic_DNA"/>
</dbReference>
<dbReference type="RefSeq" id="WP_091173017.1">
    <property type="nucleotide sequence ID" value="NZ_CBCSFM010000007.1"/>
</dbReference>
<gene>
    <name evidence="2" type="ORF">SAMN04487942_3011</name>
</gene>